<reference evidence="1" key="2">
    <citation type="submission" date="2021-08" db="EMBL/GenBank/DDBJ databases">
        <authorList>
            <person name="Tani A."/>
            <person name="Ola A."/>
            <person name="Ogura Y."/>
            <person name="Katsura K."/>
            <person name="Hayashi T."/>
        </authorList>
    </citation>
    <scope>NUCLEOTIDE SEQUENCE</scope>
    <source>
        <strain evidence="1">KCTC 52305</strain>
    </source>
</reference>
<dbReference type="Proteomes" id="UP001055167">
    <property type="component" value="Unassembled WGS sequence"/>
</dbReference>
<evidence type="ECO:0000313" key="2">
    <source>
        <dbReference type="Proteomes" id="UP001055167"/>
    </source>
</evidence>
<comment type="caution">
    <text evidence="1">The sequence shown here is derived from an EMBL/GenBank/DDBJ whole genome shotgun (WGS) entry which is preliminary data.</text>
</comment>
<keyword evidence="2" id="KW-1185">Reference proteome</keyword>
<protein>
    <submittedName>
        <fullName evidence="1">Uncharacterized protein</fullName>
    </submittedName>
</protein>
<accession>A0ABQ4QQR0</accession>
<dbReference type="RefSeq" id="WP_128560467.1">
    <property type="nucleotide sequence ID" value="NZ_BPQH01000001.1"/>
</dbReference>
<dbReference type="EMBL" id="BPQH01000001">
    <property type="protein sequence ID" value="GJD47522.1"/>
    <property type="molecule type" value="Genomic_DNA"/>
</dbReference>
<evidence type="ECO:0000313" key="1">
    <source>
        <dbReference type="EMBL" id="GJD47522.1"/>
    </source>
</evidence>
<organism evidence="1 2">
    <name type="scientific">Methylobacterium crusticola</name>
    <dbReference type="NCBI Taxonomy" id="1697972"/>
    <lineage>
        <taxon>Bacteria</taxon>
        <taxon>Pseudomonadati</taxon>
        <taxon>Pseudomonadota</taxon>
        <taxon>Alphaproteobacteria</taxon>
        <taxon>Hyphomicrobiales</taxon>
        <taxon>Methylobacteriaceae</taxon>
        <taxon>Methylobacterium</taxon>
    </lineage>
</organism>
<gene>
    <name evidence="1" type="ORF">OPKNFCMD_0230</name>
</gene>
<reference evidence="1" key="1">
    <citation type="journal article" date="2021" name="Front. Microbiol.">
        <title>Comprehensive Comparative Genomics and Phenotyping of Methylobacterium Species.</title>
        <authorList>
            <person name="Alessa O."/>
            <person name="Ogura Y."/>
            <person name="Fujitani Y."/>
            <person name="Takami H."/>
            <person name="Hayashi T."/>
            <person name="Sahin N."/>
            <person name="Tani A."/>
        </authorList>
    </citation>
    <scope>NUCLEOTIDE SEQUENCE</scope>
    <source>
        <strain evidence="1">KCTC 52305</strain>
    </source>
</reference>
<name>A0ABQ4QQR0_9HYPH</name>
<sequence length="85" mass="8843">MFDPGSSPAPSAREILHSLTAIGQAVHRLNAAGRNVRVSIVPDGLWIDGRTGAGESVSELIPTADLHGLASYALVKTINDLAGRL</sequence>
<proteinExistence type="predicted"/>